<gene>
    <name evidence="1" type="ORF">J2S07_002794</name>
</gene>
<accession>A0ABT9V694</accession>
<proteinExistence type="predicted"/>
<comment type="caution">
    <text evidence="1">The sequence shown here is derived from an EMBL/GenBank/DDBJ whole genome shotgun (WGS) entry which is preliminary data.</text>
</comment>
<dbReference type="Proteomes" id="UP001231362">
    <property type="component" value="Unassembled WGS sequence"/>
</dbReference>
<reference evidence="1 2" key="1">
    <citation type="submission" date="2023-07" db="EMBL/GenBank/DDBJ databases">
        <title>Genomic Encyclopedia of Type Strains, Phase IV (KMG-IV): sequencing the most valuable type-strain genomes for metagenomic binning, comparative biology and taxonomic classification.</title>
        <authorList>
            <person name="Goeker M."/>
        </authorList>
    </citation>
    <scope>NUCLEOTIDE SEQUENCE [LARGE SCALE GENOMIC DNA]</scope>
    <source>
        <strain evidence="1 2">DSM 23948</strain>
    </source>
</reference>
<sequence>MLYLFLNKKNIEVKAIAELLFTDVSNDPWEVKNLTEEKLDFSIESIAIIDVYLQRLKKSTYLEKNQIRLSSRIGAYLGEVIRRKLSTVYHWYDFNVIFDKIIDLDEFYDIVYQQETLYSRRKRDYILPMYEVFMFFQNKSRYKNMSAYVLKMLISRNEK</sequence>
<evidence type="ECO:0000313" key="2">
    <source>
        <dbReference type="Proteomes" id="UP001231362"/>
    </source>
</evidence>
<name>A0ABT9V694_9BACL</name>
<dbReference type="RefSeq" id="WP_307150979.1">
    <property type="nucleotide sequence ID" value="NZ_JAUSTU010000012.1"/>
</dbReference>
<evidence type="ECO:0000313" key="1">
    <source>
        <dbReference type="EMBL" id="MDQ0156474.1"/>
    </source>
</evidence>
<dbReference type="EMBL" id="JAUSTU010000012">
    <property type="protein sequence ID" value="MDQ0156474.1"/>
    <property type="molecule type" value="Genomic_DNA"/>
</dbReference>
<keyword evidence="2" id="KW-1185">Reference proteome</keyword>
<organism evidence="1 2">
    <name type="scientific">Anoxybacillus andreesenii</name>
    <dbReference type="NCBI Taxonomy" id="1325932"/>
    <lineage>
        <taxon>Bacteria</taxon>
        <taxon>Bacillati</taxon>
        <taxon>Bacillota</taxon>
        <taxon>Bacilli</taxon>
        <taxon>Bacillales</taxon>
        <taxon>Anoxybacillaceae</taxon>
        <taxon>Anoxybacillus</taxon>
    </lineage>
</organism>
<protein>
    <submittedName>
        <fullName evidence="1">Uncharacterized protein</fullName>
    </submittedName>
</protein>